<dbReference type="Proteomes" id="UP001595847">
    <property type="component" value="Unassembled WGS sequence"/>
</dbReference>
<dbReference type="RefSeq" id="WP_378533559.1">
    <property type="nucleotide sequence ID" value="NZ_JBHSBH010000008.1"/>
</dbReference>
<name>A0ABV8FLX6_9ACTN</name>
<dbReference type="InterPro" id="IPR002347">
    <property type="entry name" value="SDR_fam"/>
</dbReference>
<dbReference type="SUPFAM" id="SSF51735">
    <property type="entry name" value="NAD(P)-binding Rossmann-fold domains"/>
    <property type="match status" value="1"/>
</dbReference>
<comment type="caution">
    <text evidence="1">The sequence shown here is derived from an EMBL/GenBank/DDBJ whole genome shotgun (WGS) entry which is preliminary data.</text>
</comment>
<gene>
    <name evidence="1" type="ORF">ACFOVU_13005</name>
</gene>
<evidence type="ECO:0000313" key="2">
    <source>
        <dbReference type="Proteomes" id="UP001595847"/>
    </source>
</evidence>
<dbReference type="Pfam" id="PF13561">
    <property type="entry name" value="adh_short_C2"/>
    <property type="match status" value="1"/>
</dbReference>
<dbReference type="EMBL" id="JBHSBH010000008">
    <property type="protein sequence ID" value="MFC3996842.1"/>
    <property type="molecule type" value="Genomic_DNA"/>
</dbReference>
<proteinExistence type="predicted"/>
<organism evidence="1 2">
    <name type="scientific">Nocardiopsis sediminis</name>
    <dbReference type="NCBI Taxonomy" id="1778267"/>
    <lineage>
        <taxon>Bacteria</taxon>
        <taxon>Bacillati</taxon>
        <taxon>Actinomycetota</taxon>
        <taxon>Actinomycetes</taxon>
        <taxon>Streptosporangiales</taxon>
        <taxon>Nocardiopsidaceae</taxon>
        <taxon>Nocardiopsis</taxon>
    </lineage>
</organism>
<protein>
    <submittedName>
        <fullName evidence="1">SDR family oxidoreductase</fullName>
    </submittedName>
</protein>
<reference evidence="2" key="1">
    <citation type="journal article" date="2019" name="Int. J. Syst. Evol. Microbiol.">
        <title>The Global Catalogue of Microorganisms (GCM) 10K type strain sequencing project: providing services to taxonomists for standard genome sequencing and annotation.</title>
        <authorList>
            <consortium name="The Broad Institute Genomics Platform"/>
            <consortium name="The Broad Institute Genome Sequencing Center for Infectious Disease"/>
            <person name="Wu L."/>
            <person name="Ma J."/>
        </authorList>
    </citation>
    <scope>NUCLEOTIDE SEQUENCE [LARGE SCALE GENOMIC DNA]</scope>
    <source>
        <strain evidence="2">TBRC 1826</strain>
    </source>
</reference>
<evidence type="ECO:0000313" key="1">
    <source>
        <dbReference type="EMBL" id="MFC3996842.1"/>
    </source>
</evidence>
<sequence>MAQAAAWFLSDRASYVTGTVLPVDGGARD</sequence>
<keyword evidence="2" id="KW-1185">Reference proteome</keyword>
<accession>A0ABV8FLX6</accession>
<dbReference type="Gene3D" id="3.40.50.720">
    <property type="entry name" value="NAD(P)-binding Rossmann-like Domain"/>
    <property type="match status" value="1"/>
</dbReference>
<dbReference type="InterPro" id="IPR036291">
    <property type="entry name" value="NAD(P)-bd_dom_sf"/>
</dbReference>